<evidence type="ECO:0000313" key="2">
    <source>
        <dbReference type="Proteomes" id="UP001178461"/>
    </source>
</evidence>
<name>A0AA35P8J8_9SAUR</name>
<proteinExistence type="predicted"/>
<gene>
    <name evidence="1" type="ORF">PODLI_1B027636</name>
</gene>
<keyword evidence="2" id="KW-1185">Reference proteome</keyword>
<organism evidence="1 2">
    <name type="scientific">Podarcis lilfordi</name>
    <name type="common">Lilford's wall lizard</name>
    <dbReference type="NCBI Taxonomy" id="74358"/>
    <lineage>
        <taxon>Eukaryota</taxon>
        <taxon>Metazoa</taxon>
        <taxon>Chordata</taxon>
        <taxon>Craniata</taxon>
        <taxon>Vertebrata</taxon>
        <taxon>Euteleostomi</taxon>
        <taxon>Lepidosauria</taxon>
        <taxon>Squamata</taxon>
        <taxon>Bifurcata</taxon>
        <taxon>Unidentata</taxon>
        <taxon>Episquamata</taxon>
        <taxon>Laterata</taxon>
        <taxon>Lacertibaenia</taxon>
        <taxon>Lacertidae</taxon>
        <taxon>Podarcis</taxon>
    </lineage>
</organism>
<dbReference type="EMBL" id="OX395132">
    <property type="protein sequence ID" value="CAI5779606.1"/>
    <property type="molecule type" value="Genomic_DNA"/>
</dbReference>
<protein>
    <submittedName>
        <fullName evidence="1">Uncharacterized protein</fullName>
    </submittedName>
</protein>
<dbReference type="AlphaFoldDB" id="A0AA35P8J8"/>
<evidence type="ECO:0000313" key="1">
    <source>
        <dbReference type="EMBL" id="CAI5779606.1"/>
    </source>
</evidence>
<sequence>MAAAGRSDERTDKRKSHSHIISKLRFLERFHSCISFARTNYSLDTLMQDPRMSVCPCRHGSYGSKRNVWPSSSALAGLKQLHTLPHTLRLTNPLPLTSQQTSLTTLREGQETIQVSSLKNSVAAVDVCERKGEVFSHSFSFHQQKHSDIRRIIYYVDACINRGQYSKTVRDATFGGKELTFPSRWRSTVDDFFPGSLVTNLCSPGLWHLLLRMQSRQLLTLMAARPTDNNMTQLHRVQNLILETIQPFQPTSFKRSSTKAGSTARSCFLFQHLQHEESIQSCMLKAAIVYQNQKSEEQNERH</sequence>
<accession>A0AA35P8J8</accession>
<reference evidence="1" key="1">
    <citation type="submission" date="2022-12" db="EMBL/GenBank/DDBJ databases">
        <authorList>
            <person name="Alioto T."/>
            <person name="Alioto T."/>
            <person name="Gomez Garrido J."/>
        </authorList>
    </citation>
    <scope>NUCLEOTIDE SEQUENCE</scope>
</reference>
<dbReference type="Proteomes" id="UP001178461">
    <property type="component" value="Chromosome 7"/>
</dbReference>